<sequence length="201" mass="22630">MADITYDQLITDICSQLGDPDKGTFDDADQYKSRAKTHLQAAISQLVGSKQYTLSEISYYVKQFTLPLSTTAYSVANKKIADIISIIPKYDVTYATNPWFIKLFKLDDPQLGGIYSNKEQQPTDEDVFVIWYGDSIQAIINVTSSNFTAPTNVYMFYVEDPDILSGYSGSASPLTYFKMSFIQRAKLLAIQTIKQEDELSN</sequence>
<evidence type="ECO:0000313" key="1">
    <source>
        <dbReference type="EMBL" id="QJA47098.1"/>
    </source>
</evidence>
<gene>
    <name evidence="2" type="ORF">MM415B02243_0005</name>
    <name evidence="1" type="ORF">TM448A00603_0012</name>
    <name evidence="3" type="ORF">TM448B00839_0009</name>
</gene>
<name>A0A6H1ZHU0_9ZZZZ</name>
<protein>
    <submittedName>
        <fullName evidence="1">Uncharacterized protein</fullName>
    </submittedName>
</protein>
<evidence type="ECO:0000313" key="3">
    <source>
        <dbReference type="EMBL" id="QJH96830.1"/>
    </source>
</evidence>
<reference evidence="1" key="1">
    <citation type="submission" date="2020-03" db="EMBL/GenBank/DDBJ databases">
        <title>The deep terrestrial virosphere.</title>
        <authorList>
            <person name="Holmfeldt K."/>
            <person name="Nilsson E."/>
            <person name="Simone D."/>
            <person name="Lopez-Fernandez M."/>
            <person name="Wu X."/>
            <person name="de Brujin I."/>
            <person name="Lundin D."/>
            <person name="Andersson A."/>
            <person name="Bertilsson S."/>
            <person name="Dopson M."/>
        </authorList>
    </citation>
    <scope>NUCLEOTIDE SEQUENCE</scope>
    <source>
        <strain evidence="2">MM415B02243</strain>
        <strain evidence="1">TM448A00603</strain>
        <strain evidence="3">TM448B00839</strain>
    </source>
</reference>
<dbReference type="EMBL" id="MT144031">
    <property type="protein sequence ID" value="QJA47098.1"/>
    <property type="molecule type" value="Genomic_DNA"/>
</dbReference>
<accession>A0A6H1ZHU0</accession>
<dbReference type="EMBL" id="MT142563">
    <property type="protein sequence ID" value="QJA85246.1"/>
    <property type="molecule type" value="Genomic_DNA"/>
</dbReference>
<proteinExistence type="predicted"/>
<evidence type="ECO:0000313" key="2">
    <source>
        <dbReference type="EMBL" id="QJA85246.1"/>
    </source>
</evidence>
<dbReference type="AlphaFoldDB" id="A0A6H1ZHU0"/>
<organism evidence="1">
    <name type="scientific">viral metagenome</name>
    <dbReference type="NCBI Taxonomy" id="1070528"/>
    <lineage>
        <taxon>unclassified sequences</taxon>
        <taxon>metagenomes</taxon>
        <taxon>organismal metagenomes</taxon>
    </lineage>
</organism>
<dbReference type="EMBL" id="MT144664">
    <property type="protein sequence ID" value="QJH96830.1"/>
    <property type="molecule type" value="Genomic_DNA"/>
</dbReference>